<feature type="chain" id="PRO_5047337946" description="MmpS family membrane protein" evidence="2">
    <location>
        <begin position="27"/>
        <end position="163"/>
    </location>
</feature>
<evidence type="ECO:0000313" key="4">
    <source>
        <dbReference type="Proteomes" id="UP001298593"/>
    </source>
</evidence>
<keyword evidence="4" id="KW-1185">Reference proteome</keyword>
<dbReference type="EMBL" id="JAYJJU010000003">
    <property type="protein sequence ID" value="MEB3030966.1"/>
    <property type="molecule type" value="Genomic_DNA"/>
</dbReference>
<feature type="compositionally biased region" description="Low complexity" evidence="1">
    <location>
        <begin position="48"/>
        <end position="68"/>
    </location>
</feature>
<evidence type="ECO:0008006" key="5">
    <source>
        <dbReference type="Google" id="ProtNLM"/>
    </source>
</evidence>
<dbReference type="RefSeq" id="WP_224971312.1">
    <property type="nucleotide sequence ID" value="NZ_JAYJJU010000003.1"/>
</dbReference>
<evidence type="ECO:0000256" key="2">
    <source>
        <dbReference type="SAM" id="SignalP"/>
    </source>
</evidence>
<keyword evidence="2" id="KW-0732">Signal</keyword>
<accession>A0ABU5XTY5</accession>
<dbReference type="Proteomes" id="UP001298593">
    <property type="component" value="Unassembled WGS sequence"/>
</dbReference>
<dbReference type="Gene3D" id="2.60.40.2880">
    <property type="entry name" value="MmpS1-5, C-terminal soluble domain"/>
    <property type="match status" value="1"/>
</dbReference>
<evidence type="ECO:0000313" key="3">
    <source>
        <dbReference type="EMBL" id="MEB3030966.1"/>
    </source>
</evidence>
<protein>
    <recommendedName>
        <fullName evidence="5">MmpS family membrane protein</fullName>
    </recommendedName>
</protein>
<dbReference type="InterPro" id="IPR038468">
    <property type="entry name" value="MmpS_C"/>
</dbReference>
<gene>
    <name evidence="3" type="ORF">KV113_05300</name>
</gene>
<feature type="signal peptide" evidence="2">
    <location>
        <begin position="1"/>
        <end position="26"/>
    </location>
</feature>
<proteinExistence type="predicted"/>
<dbReference type="PROSITE" id="PS51257">
    <property type="entry name" value="PROKAR_LIPOPROTEIN"/>
    <property type="match status" value="1"/>
</dbReference>
<organism evidence="3 4">
    <name type="scientific">[Mycobacterium] nativiensis</name>
    <dbReference type="NCBI Taxonomy" id="2855503"/>
    <lineage>
        <taxon>Bacteria</taxon>
        <taxon>Bacillati</taxon>
        <taxon>Actinomycetota</taxon>
        <taxon>Actinomycetes</taxon>
        <taxon>Mycobacteriales</taxon>
        <taxon>Mycobacteriaceae</taxon>
        <taxon>Mycolicibacter</taxon>
    </lineage>
</organism>
<sequence>MTKSARAVAAVIGLALSITSAGCSHSTEGKPVAVNAPANRTLPPLPTPLTRISPLTPLTPTPSASTPPASTPSGPPVGTATMKVMGAPDTPVTITYRINGEPEQTEPNVMLPWERQYPVYDEVQTSVTADAGDEELTCTITMGDKLASFKTEAHPTCSFAYYG</sequence>
<feature type="region of interest" description="Disordered" evidence="1">
    <location>
        <begin position="22"/>
        <end position="77"/>
    </location>
</feature>
<reference evidence="3 4" key="1">
    <citation type="submission" date="2023-12" db="EMBL/GenBank/DDBJ databases">
        <title>Description of new species of Mycobacterium terrae complex isolated from sewage at the Sao Paulo Zoological Park Foundation in Brazil.</title>
        <authorList>
            <person name="Romagnoli C.L."/>
            <person name="Conceicao E.C."/>
            <person name="Machado E."/>
            <person name="Barreto L.B.P.F."/>
            <person name="Sharma A."/>
            <person name="Silva N.M."/>
            <person name="Marques L.E."/>
            <person name="Juliana M.A."/>
            <person name="Lourenco M.C.S."/>
            <person name="Digiampietri L.A."/>
            <person name="Suffys P.N."/>
            <person name="Viana-Niero C."/>
        </authorList>
    </citation>
    <scope>NUCLEOTIDE SEQUENCE [LARGE SCALE GENOMIC DNA]</scope>
    <source>
        <strain evidence="3 4">MYC340</strain>
    </source>
</reference>
<evidence type="ECO:0000256" key="1">
    <source>
        <dbReference type="SAM" id="MobiDB-lite"/>
    </source>
</evidence>
<comment type="caution">
    <text evidence="3">The sequence shown here is derived from an EMBL/GenBank/DDBJ whole genome shotgun (WGS) entry which is preliminary data.</text>
</comment>
<name>A0ABU5XTY5_9MYCO</name>